<protein>
    <submittedName>
        <fullName evidence="2">Uncharacterized protein</fullName>
    </submittedName>
</protein>
<dbReference type="RefSeq" id="WP_182153531.1">
    <property type="nucleotide sequence ID" value="NZ_JACEZU010000005.1"/>
</dbReference>
<accession>A0A7W2IKR9</accession>
<sequence length="361" mass="40383">MKTIRIFAFMAGLALVGADSAAEDYLHYCPLKKGDPISTVKEFYQIGAEPKALNNKGAAGTPSYAYEFKEYGVVIFLNENWRVLHLSFKRPFAGKIEGIKVGDFAPGLIQMKGQPFKKVQGMLDQEQREAWFKRKREIIEQLPNPAPREQVMKAFAAVEQVNSQPLLFSSGWLYKNADGAVVRYDVGATEEMVQEILSEKGTGPRPSYEVAVSTLTEATVNDFFRRADQTYTTGAADAYMAQFADSYTIKINGRLLIDGKKTRWSEVQRNTWPELPHLLETIVHSVALAADGQSAVAKVTMTERYRKQVGAIKNISTTLRPVLHNFAVVDEATVHLVLDRGVIKITRTEVERRDSSENQGK</sequence>
<organism evidence="2 3">
    <name type="scientific">Rugamonas apoptosis</name>
    <dbReference type="NCBI Taxonomy" id="2758570"/>
    <lineage>
        <taxon>Bacteria</taxon>
        <taxon>Pseudomonadati</taxon>
        <taxon>Pseudomonadota</taxon>
        <taxon>Betaproteobacteria</taxon>
        <taxon>Burkholderiales</taxon>
        <taxon>Oxalobacteraceae</taxon>
        <taxon>Telluria group</taxon>
        <taxon>Rugamonas</taxon>
    </lineage>
</organism>
<dbReference type="Proteomes" id="UP000573499">
    <property type="component" value="Unassembled WGS sequence"/>
</dbReference>
<reference evidence="2 3" key="1">
    <citation type="submission" date="2020-07" db="EMBL/GenBank/DDBJ databases">
        <title>Novel species isolated from subtropical streams in China.</title>
        <authorList>
            <person name="Lu H."/>
        </authorList>
    </citation>
    <scope>NUCLEOTIDE SEQUENCE [LARGE SCALE GENOMIC DNA]</scope>
    <source>
        <strain evidence="2 3">LX47W</strain>
    </source>
</reference>
<gene>
    <name evidence="2" type="ORF">H3H39_11535</name>
</gene>
<feature type="chain" id="PRO_5030864119" evidence="1">
    <location>
        <begin position="22"/>
        <end position="361"/>
    </location>
</feature>
<evidence type="ECO:0000256" key="1">
    <source>
        <dbReference type="SAM" id="SignalP"/>
    </source>
</evidence>
<proteinExistence type="predicted"/>
<dbReference type="EMBL" id="JACEZU010000005">
    <property type="protein sequence ID" value="MBA5687677.1"/>
    <property type="molecule type" value="Genomic_DNA"/>
</dbReference>
<name>A0A7W2IKR9_9BURK</name>
<keyword evidence="3" id="KW-1185">Reference proteome</keyword>
<comment type="caution">
    <text evidence="2">The sequence shown here is derived from an EMBL/GenBank/DDBJ whole genome shotgun (WGS) entry which is preliminary data.</text>
</comment>
<dbReference type="AlphaFoldDB" id="A0A7W2IKR9"/>
<feature type="signal peptide" evidence="1">
    <location>
        <begin position="1"/>
        <end position="21"/>
    </location>
</feature>
<evidence type="ECO:0000313" key="2">
    <source>
        <dbReference type="EMBL" id="MBA5687677.1"/>
    </source>
</evidence>
<keyword evidence="1" id="KW-0732">Signal</keyword>
<evidence type="ECO:0000313" key="3">
    <source>
        <dbReference type="Proteomes" id="UP000573499"/>
    </source>
</evidence>